<dbReference type="EMBL" id="CP096658">
    <property type="protein sequence ID" value="UPW01986.1"/>
    <property type="molecule type" value="Genomic_DNA"/>
</dbReference>
<organism evidence="1 2">
    <name type="scientific">Halorussus gelatinilyticus</name>
    <dbReference type="NCBI Taxonomy" id="2937524"/>
    <lineage>
        <taxon>Archaea</taxon>
        <taxon>Methanobacteriati</taxon>
        <taxon>Methanobacteriota</taxon>
        <taxon>Stenosarchaea group</taxon>
        <taxon>Halobacteria</taxon>
        <taxon>Halobacteriales</taxon>
        <taxon>Haladaptataceae</taxon>
        <taxon>Halorussus</taxon>
    </lineage>
</organism>
<gene>
    <name evidence="1" type="ORF">M0R88_07790</name>
</gene>
<keyword evidence="2" id="KW-1185">Reference proteome</keyword>
<protein>
    <submittedName>
        <fullName evidence="1">Uncharacterized protein</fullName>
    </submittedName>
</protein>
<dbReference type="AlphaFoldDB" id="A0A8U0IN27"/>
<proteinExistence type="predicted"/>
<dbReference type="KEGG" id="haxz:M0R88_07790"/>
<dbReference type="Proteomes" id="UP000830434">
    <property type="component" value="Chromosome"/>
</dbReference>
<evidence type="ECO:0000313" key="2">
    <source>
        <dbReference type="Proteomes" id="UP000830434"/>
    </source>
</evidence>
<accession>A0A8U0IN27</accession>
<evidence type="ECO:0000313" key="1">
    <source>
        <dbReference type="EMBL" id="UPW01986.1"/>
    </source>
</evidence>
<sequence>MEMQKIDALTLLGLLVGGLLSLGDGKLLGVPLLVASAYLLAERRTRPTERRLTTRLTAAIGALAR</sequence>
<dbReference type="GeneID" id="72189747"/>
<name>A0A8U0IN27_9EURY</name>
<reference evidence="1" key="1">
    <citation type="submission" date="2022-04" db="EMBL/GenBank/DDBJ databases">
        <title>Diverse halophilic archaea isolated from saline environments.</title>
        <authorList>
            <person name="Cui H.-L."/>
        </authorList>
    </citation>
    <scope>NUCLEOTIDE SEQUENCE</scope>
    <source>
        <strain evidence="1">XZYJT40</strain>
    </source>
</reference>
<dbReference type="RefSeq" id="WP_248656373.1">
    <property type="nucleotide sequence ID" value="NZ_CP096658.1"/>
</dbReference>